<dbReference type="Proteomes" id="UP000218231">
    <property type="component" value="Unassembled WGS sequence"/>
</dbReference>
<evidence type="ECO:0000256" key="7">
    <source>
        <dbReference type="SAM" id="MobiDB-lite"/>
    </source>
</evidence>
<reference evidence="9 10" key="1">
    <citation type="journal article" date="2017" name="Curr. Biol.">
        <title>Genome architecture and evolution of a unichromosomal asexual nematode.</title>
        <authorList>
            <person name="Fradin H."/>
            <person name="Zegar C."/>
            <person name="Gutwein M."/>
            <person name="Lucas J."/>
            <person name="Kovtun M."/>
            <person name="Corcoran D."/>
            <person name="Baugh L.R."/>
            <person name="Kiontke K."/>
            <person name="Gunsalus K."/>
            <person name="Fitch D.H."/>
            <person name="Piano F."/>
        </authorList>
    </citation>
    <scope>NUCLEOTIDE SEQUENCE [LARGE SCALE GENOMIC DNA]</scope>
    <source>
        <strain evidence="9">PF1309</strain>
    </source>
</reference>
<feature type="compositionally biased region" description="Low complexity" evidence="7">
    <location>
        <begin position="16"/>
        <end position="30"/>
    </location>
</feature>
<gene>
    <name evidence="9" type="ORF">WR25_06538</name>
</gene>
<feature type="region of interest" description="Disordered" evidence="7">
    <location>
        <begin position="1"/>
        <end position="86"/>
    </location>
</feature>
<accession>A0A2A2LVW3</accession>
<dbReference type="STRING" id="2018661.A0A2A2LVW3"/>
<evidence type="ECO:0000256" key="5">
    <source>
        <dbReference type="ARBA" id="ARBA00023212"/>
    </source>
</evidence>
<keyword evidence="5" id="KW-0206">Cytoskeleton</keyword>
<protein>
    <recommendedName>
        <fullName evidence="8">Transforming acidic coiled-coil-containing protein C-terminal domain-containing protein</fullName>
    </recommendedName>
</protein>
<evidence type="ECO:0000256" key="1">
    <source>
        <dbReference type="ARBA" id="ARBA00004245"/>
    </source>
</evidence>
<evidence type="ECO:0000256" key="4">
    <source>
        <dbReference type="ARBA" id="ARBA00023054"/>
    </source>
</evidence>
<evidence type="ECO:0000256" key="2">
    <source>
        <dbReference type="ARBA" id="ARBA00009423"/>
    </source>
</evidence>
<organism evidence="9 10">
    <name type="scientific">Diploscapter pachys</name>
    <dbReference type="NCBI Taxonomy" id="2018661"/>
    <lineage>
        <taxon>Eukaryota</taxon>
        <taxon>Metazoa</taxon>
        <taxon>Ecdysozoa</taxon>
        <taxon>Nematoda</taxon>
        <taxon>Chromadorea</taxon>
        <taxon>Rhabditida</taxon>
        <taxon>Rhabditina</taxon>
        <taxon>Rhabditomorpha</taxon>
        <taxon>Rhabditoidea</taxon>
        <taxon>Rhabditidae</taxon>
        <taxon>Diploscapter</taxon>
    </lineage>
</organism>
<dbReference type="AlphaFoldDB" id="A0A2A2LVW3"/>
<feature type="coiled-coil region" evidence="6">
    <location>
        <begin position="223"/>
        <end position="314"/>
    </location>
</feature>
<dbReference type="OrthoDB" id="5835865at2759"/>
<dbReference type="Gene3D" id="1.20.5.1700">
    <property type="match status" value="1"/>
</dbReference>
<evidence type="ECO:0000256" key="3">
    <source>
        <dbReference type="ARBA" id="ARBA00022490"/>
    </source>
</evidence>
<evidence type="ECO:0000313" key="9">
    <source>
        <dbReference type="EMBL" id="PAV90384.1"/>
    </source>
</evidence>
<comment type="similarity">
    <text evidence="2">Belongs to the TACC family.</text>
</comment>
<sequence length="370" mass="41970">MDTTFIMGVPDADNGAQSANSSTNSYSTAAGEVETERTEQQAMPPSVLQQQQQQSPQVNTNSSGPMETDLTRTHPRPTNHGAAARYIDSRGGDDFVDMKNDIYSARRQRTRQQTQTIEAEVIVAVKNAFDSARQGSESAGLAEVESRVLALLQAREQEWNRRIHEAERASSNQAGCNAMDVMCYNQLLYEMGCMLDELTGGDYVHSSRARDPMSSIGPIGNDVKKLAEEKEMLRRELDDLHEDYTKVYDTNSRLRKNLAQKDEDVNMLNERCKMIHNERLKMKEKYERLRDNASKELTRASQEYENLKKKQEEDTVGLRLKVKTLQMSSDALTHELDIKKKEITDLRHIIDELMSNVEVTSEVDPNESTL</sequence>
<feature type="domain" description="Transforming acidic coiled-coil-containing protein C-terminal" evidence="8">
    <location>
        <begin position="222"/>
        <end position="353"/>
    </location>
</feature>
<evidence type="ECO:0000256" key="6">
    <source>
        <dbReference type="SAM" id="Coils"/>
    </source>
</evidence>
<dbReference type="GO" id="GO:0005856">
    <property type="term" value="C:cytoskeleton"/>
    <property type="evidence" value="ECO:0007669"/>
    <property type="project" value="UniProtKB-SubCell"/>
</dbReference>
<evidence type="ECO:0000313" key="10">
    <source>
        <dbReference type="Proteomes" id="UP000218231"/>
    </source>
</evidence>
<dbReference type="EMBL" id="LIAE01006377">
    <property type="protein sequence ID" value="PAV90384.1"/>
    <property type="molecule type" value="Genomic_DNA"/>
</dbReference>
<dbReference type="Pfam" id="PF05010">
    <property type="entry name" value="TACC_C"/>
    <property type="match status" value="1"/>
</dbReference>
<comment type="caution">
    <text evidence="9">The sequence shown here is derived from an EMBL/GenBank/DDBJ whole genome shotgun (WGS) entry which is preliminary data.</text>
</comment>
<evidence type="ECO:0000259" key="8">
    <source>
        <dbReference type="Pfam" id="PF05010"/>
    </source>
</evidence>
<feature type="compositionally biased region" description="Low complexity" evidence="7">
    <location>
        <begin position="40"/>
        <end position="58"/>
    </location>
</feature>
<name>A0A2A2LVW3_9BILA</name>
<keyword evidence="3" id="KW-0963">Cytoplasm</keyword>
<comment type="subcellular location">
    <subcellularLocation>
        <location evidence="1">Cytoplasm</location>
        <location evidence="1">Cytoskeleton</location>
    </subcellularLocation>
</comment>
<dbReference type="InterPro" id="IPR007707">
    <property type="entry name" value="TACC_C"/>
</dbReference>
<keyword evidence="10" id="KW-1185">Reference proteome</keyword>
<proteinExistence type="inferred from homology"/>
<keyword evidence="4 6" id="KW-0175">Coiled coil</keyword>